<evidence type="ECO:0000256" key="6">
    <source>
        <dbReference type="ARBA" id="ARBA00023002"/>
    </source>
</evidence>
<evidence type="ECO:0000259" key="11">
    <source>
        <dbReference type="SMART" id="SM00756"/>
    </source>
</evidence>
<gene>
    <name evidence="12" type="ORF">HYR64_01620</name>
</gene>
<dbReference type="AlphaFoldDB" id="A0A931PV20"/>
<dbReference type="SUPFAM" id="SSF52833">
    <property type="entry name" value="Thioredoxin-like"/>
    <property type="match status" value="1"/>
</dbReference>
<evidence type="ECO:0000313" key="12">
    <source>
        <dbReference type="EMBL" id="MBI1755790.1"/>
    </source>
</evidence>
<dbReference type="Proteomes" id="UP000727962">
    <property type="component" value="Unassembled WGS sequence"/>
</dbReference>
<feature type="transmembrane region" description="Helical" evidence="10">
    <location>
        <begin position="85"/>
        <end position="107"/>
    </location>
</feature>
<feature type="transmembrane region" description="Helical" evidence="10">
    <location>
        <begin position="6"/>
        <end position="26"/>
    </location>
</feature>
<evidence type="ECO:0000256" key="9">
    <source>
        <dbReference type="ARBA" id="ARBA00023284"/>
    </source>
</evidence>
<evidence type="ECO:0000256" key="7">
    <source>
        <dbReference type="ARBA" id="ARBA00023136"/>
    </source>
</evidence>
<dbReference type="Pfam" id="PF07884">
    <property type="entry name" value="VKOR"/>
    <property type="match status" value="1"/>
</dbReference>
<dbReference type="InterPro" id="IPR038354">
    <property type="entry name" value="VKOR_sf"/>
</dbReference>
<evidence type="ECO:0000256" key="3">
    <source>
        <dbReference type="ARBA" id="ARBA00022692"/>
    </source>
</evidence>
<keyword evidence="6" id="KW-0560">Oxidoreductase</keyword>
<dbReference type="EMBL" id="JACOSL010000009">
    <property type="protein sequence ID" value="MBI1755790.1"/>
    <property type="molecule type" value="Genomic_DNA"/>
</dbReference>
<evidence type="ECO:0000256" key="10">
    <source>
        <dbReference type="SAM" id="Phobius"/>
    </source>
</evidence>
<dbReference type="InterPro" id="IPR012932">
    <property type="entry name" value="VKOR"/>
</dbReference>
<evidence type="ECO:0000256" key="1">
    <source>
        <dbReference type="ARBA" id="ARBA00004141"/>
    </source>
</evidence>
<keyword evidence="8" id="KW-1015">Disulfide bond</keyword>
<dbReference type="SMART" id="SM00756">
    <property type="entry name" value="VKc"/>
    <property type="match status" value="1"/>
</dbReference>
<sequence length="370" mass="39162">MGGRKFGLINLALGFVGLFIAGSLSLQHGLNARLPCGPDGGCGEVTNHPLSYVFGIPIANYGVVGYLALIGLTTLDLAYALPVRWAWRLGYVGSVFGVGASVALTLISVLRIHALCLWCIGSAITMCLMLGMFALSSCEAAAPPLGRRVWGLAGVLGLLAVGGLGLVGQQLAGAPMNVEGSRTALAATSNELLIPSDAQQLGDPAPGVWVVVFGDLTCGSCARLLPELRSALRLHPGVRLVFRHHPIRQHPFSKEASIVAETAAPAGRFWDVVYRAFDTGPHTREDIEELATRFGVRAPWDHSPAVRGATSRVERDVTLSDRLGIVSTPTVILVANGIASRFVQPDLVWPTVALPEYARLLPSVAKSARR</sequence>
<name>A0A931PV20_FIMGI</name>
<dbReference type="CDD" id="cd12916">
    <property type="entry name" value="VKOR_1"/>
    <property type="match status" value="1"/>
</dbReference>
<dbReference type="InterPro" id="IPR044698">
    <property type="entry name" value="VKOR/LTO1"/>
</dbReference>
<evidence type="ECO:0000256" key="5">
    <source>
        <dbReference type="ARBA" id="ARBA00022989"/>
    </source>
</evidence>
<organism evidence="12 13">
    <name type="scientific">Fimbriimonas ginsengisoli</name>
    <dbReference type="NCBI Taxonomy" id="1005039"/>
    <lineage>
        <taxon>Bacteria</taxon>
        <taxon>Bacillati</taxon>
        <taxon>Armatimonadota</taxon>
        <taxon>Fimbriimonadia</taxon>
        <taxon>Fimbriimonadales</taxon>
        <taxon>Fimbriimonadaceae</taxon>
        <taxon>Fimbriimonas</taxon>
    </lineage>
</organism>
<dbReference type="GO" id="GO:0016491">
    <property type="term" value="F:oxidoreductase activity"/>
    <property type="evidence" value="ECO:0007669"/>
    <property type="project" value="UniProtKB-KW"/>
</dbReference>
<keyword evidence="5 10" id="KW-1133">Transmembrane helix</keyword>
<comment type="caution">
    <text evidence="12">The sequence shown here is derived from an EMBL/GenBank/DDBJ whole genome shotgun (WGS) entry which is preliminary data.</text>
</comment>
<dbReference type="InterPro" id="IPR012336">
    <property type="entry name" value="Thioredoxin-like_fold"/>
</dbReference>
<accession>A0A931PV20</accession>
<comment type="similarity">
    <text evidence="2">Belongs to the VKOR family.</text>
</comment>
<dbReference type="GO" id="GO:0048038">
    <property type="term" value="F:quinone binding"/>
    <property type="evidence" value="ECO:0007669"/>
    <property type="project" value="UniProtKB-KW"/>
</dbReference>
<feature type="transmembrane region" description="Helical" evidence="10">
    <location>
        <begin position="149"/>
        <end position="167"/>
    </location>
</feature>
<keyword evidence="9" id="KW-0676">Redox-active center</keyword>
<reference evidence="12" key="1">
    <citation type="submission" date="2020-07" db="EMBL/GenBank/DDBJ databases">
        <title>Huge and variable diversity of episymbiotic CPR bacteria and DPANN archaea in groundwater ecosystems.</title>
        <authorList>
            <person name="He C.Y."/>
            <person name="Keren R."/>
            <person name="Whittaker M."/>
            <person name="Farag I.F."/>
            <person name="Doudna J."/>
            <person name="Cate J.H.D."/>
            <person name="Banfield J.F."/>
        </authorList>
    </citation>
    <scope>NUCLEOTIDE SEQUENCE</scope>
    <source>
        <strain evidence="12">NC_groundwater_17_Pr7_B-0.1um_64_12</strain>
    </source>
</reference>
<dbReference type="Gene3D" id="3.40.30.10">
    <property type="entry name" value="Glutaredoxin"/>
    <property type="match status" value="1"/>
</dbReference>
<dbReference type="InterPro" id="IPR036249">
    <property type="entry name" value="Thioredoxin-like_sf"/>
</dbReference>
<dbReference type="Pfam" id="PF13462">
    <property type="entry name" value="Thioredoxin_4"/>
    <property type="match status" value="1"/>
</dbReference>
<feature type="transmembrane region" description="Helical" evidence="10">
    <location>
        <begin position="114"/>
        <end position="137"/>
    </location>
</feature>
<comment type="subcellular location">
    <subcellularLocation>
        <location evidence="1">Membrane</location>
        <topology evidence="1">Multi-pass membrane protein</topology>
    </subcellularLocation>
</comment>
<feature type="transmembrane region" description="Helical" evidence="10">
    <location>
        <begin position="58"/>
        <end position="79"/>
    </location>
</feature>
<feature type="domain" description="Vitamin K epoxide reductase" evidence="11">
    <location>
        <begin position="3"/>
        <end position="137"/>
    </location>
</feature>
<evidence type="ECO:0000313" key="13">
    <source>
        <dbReference type="Proteomes" id="UP000727962"/>
    </source>
</evidence>
<evidence type="ECO:0000256" key="2">
    <source>
        <dbReference type="ARBA" id="ARBA00006214"/>
    </source>
</evidence>
<evidence type="ECO:0000256" key="4">
    <source>
        <dbReference type="ARBA" id="ARBA00022719"/>
    </source>
</evidence>
<evidence type="ECO:0000256" key="8">
    <source>
        <dbReference type="ARBA" id="ARBA00023157"/>
    </source>
</evidence>
<proteinExistence type="inferred from homology"/>
<keyword evidence="3 10" id="KW-0812">Transmembrane</keyword>
<dbReference type="Gene3D" id="1.20.1440.130">
    <property type="entry name" value="VKOR domain"/>
    <property type="match status" value="1"/>
</dbReference>
<keyword evidence="4" id="KW-0874">Quinone</keyword>
<protein>
    <submittedName>
        <fullName evidence="12">Vitamin K epoxide reductase family protein</fullName>
    </submittedName>
</protein>
<dbReference type="GO" id="GO:0016020">
    <property type="term" value="C:membrane"/>
    <property type="evidence" value="ECO:0007669"/>
    <property type="project" value="UniProtKB-SubCell"/>
</dbReference>
<keyword evidence="7 10" id="KW-0472">Membrane</keyword>